<dbReference type="eggNOG" id="ENOG50339SZ">
    <property type="taxonomic scope" value="Bacteria"/>
</dbReference>
<organism evidence="1 2">
    <name type="scientific">Flavobacterium hydatis</name>
    <name type="common">Cytophaga aquatilis</name>
    <dbReference type="NCBI Taxonomy" id="991"/>
    <lineage>
        <taxon>Bacteria</taxon>
        <taxon>Pseudomonadati</taxon>
        <taxon>Bacteroidota</taxon>
        <taxon>Flavobacteriia</taxon>
        <taxon>Flavobacteriales</taxon>
        <taxon>Flavobacteriaceae</taxon>
        <taxon>Flavobacterium</taxon>
    </lineage>
</organism>
<protein>
    <submittedName>
        <fullName evidence="1">Uncharacterized protein</fullName>
    </submittedName>
</protein>
<dbReference type="STRING" id="991.IW20_13495"/>
<proteinExistence type="predicted"/>
<dbReference type="Proteomes" id="UP000028712">
    <property type="component" value="Unassembled WGS sequence"/>
</dbReference>
<accession>A0A086AG64</accession>
<gene>
    <name evidence="1" type="ORF">IW20_13495</name>
</gene>
<reference evidence="1 2" key="1">
    <citation type="submission" date="2014-07" db="EMBL/GenBank/DDBJ databases">
        <title>Genome of Flavobacterium hydatis DSM 2063.</title>
        <authorList>
            <person name="Pipes S.E."/>
            <person name="Stropko S.J."/>
            <person name="Newman J.D."/>
        </authorList>
    </citation>
    <scope>NUCLEOTIDE SEQUENCE [LARGE SCALE GENOMIC DNA]</scope>
    <source>
        <strain evidence="1 2">DSM 2063</strain>
    </source>
</reference>
<sequence length="117" mass="13055">MPLATAEKWTKNWSDPKNEIDSKEKVRAFLIPKINLELVLKQEIDAVRAYLGINDEGEQTLLIVGTRYDEETGIYVDMLPGSNHEERQAENKVNAIAPAIYDFSQPCPPGGDPSSPL</sequence>
<name>A0A086AG64_FLAHY</name>
<comment type="caution">
    <text evidence="1">The sequence shown here is derived from an EMBL/GenBank/DDBJ whole genome shotgun (WGS) entry which is preliminary data.</text>
</comment>
<dbReference type="AlphaFoldDB" id="A0A086AG64"/>
<dbReference type="EMBL" id="JPRM01000019">
    <property type="protein sequence ID" value="KFF15678.1"/>
    <property type="molecule type" value="Genomic_DNA"/>
</dbReference>
<evidence type="ECO:0000313" key="1">
    <source>
        <dbReference type="EMBL" id="KFF15678.1"/>
    </source>
</evidence>
<evidence type="ECO:0000313" key="2">
    <source>
        <dbReference type="Proteomes" id="UP000028712"/>
    </source>
</evidence>